<dbReference type="Pfam" id="PF13528">
    <property type="entry name" value="Glyco_trans_1_3"/>
    <property type="match status" value="1"/>
</dbReference>
<dbReference type="EMBL" id="CP003282">
    <property type="protein sequence ID" value="AFG36748.1"/>
    <property type="molecule type" value="Genomic_DNA"/>
</dbReference>
<sequence length="368" mass="41563">MKIAMSCAGEGFGHVSRMIGFAQGLRSRHELVLFAPQTVQHHIRRSLPDAEVVTIPHFHLVKQDDRINYPRTLRENLVKFVQFRGAVRRIRRELARRHIDAVISDFDPYLPAAARAISLPILQVNHPGVVTRYASLAPDAVIARATARLMMGYADRYMYVSFYNGDVGPILREQFDRVQVTRGDYYVVYLKPSYRRHVTAQLQRLGVTNYRLFPSDEHDFVASLAGCKGVITSAGHQSLSEAVTLGKPVFAIPQRGQFEQRLNAAMLARSGWGRKGRFGNLQRSLGAFIRSIDSYPRQTARNSCAYRRGGVQYRFVNDRERAVQMIEKFIQDYAGTDSLQRAILNMQHGIASMQHGFTAILQNIGLAG</sequence>
<gene>
    <name evidence="1" type="ordered locus">Spiaf_0648</name>
</gene>
<dbReference type="GO" id="GO:0016757">
    <property type="term" value="F:glycosyltransferase activity"/>
    <property type="evidence" value="ECO:0007669"/>
    <property type="project" value="TreeGrafter"/>
</dbReference>
<dbReference type="Proteomes" id="UP000007383">
    <property type="component" value="Chromosome"/>
</dbReference>
<dbReference type="PANTHER" id="PTHR21015">
    <property type="entry name" value="UDP-N-ACETYLGLUCOSAMINE--N-ACETYLMURAMYL-(PENTAPEPTIDE) PYROPHOSPHORYL-UNDECAPRENOL N-ACETYLGLUCOSAMINE TRANSFERASE 1"/>
    <property type="match status" value="1"/>
</dbReference>
<keyword evidence="2" id="KW-1185">Reference proteome</keyword>
<dbReference type="PATRIC" id="fig|889378.3.peg.658"/>
<dbReference type="PANTHER" id="PTHR21015:SF22">
    <property type="entry name" value="GLYCOSYLTRANSFERASE"/>
    <property type="match status" value="1"/>
</dbReference>
<dbReference type="HOGENOM" id="CLU_048991_1_0_12"/>
<reference evidence="2" key="1">
    <citation type="journal article" date="2013" name="Stand. Genomic Sci.">
        <title>Complete genome sequence of the halophilic bacterium Spirochaeta africana type strain (Z-7692(T)) from the alkaline Lake Magadi in the East African Rift.</title>
        <authorList>
            <person name="Liolos K."/>
            <person name="Abt B."/>
            <person name="Scheuner C."/>
            <person name="Teshima H."/>
            <person name="Held B."/>
            <person name="Lapidus A."/>
            <person name="Nolan M."/>
            <person name="Lucas S."/>
            <person name="Deshpande S."/>
            <person name="Cheng J.F."/>
            <person name="Tapia R."/>
            <person name="Goodwin L.A."/>
            <person name="Pitluck S."/>
            <person name="Pagani I."/>
            <person name="Ivanova N."/>
            <person name="Mavromatis K."/>
            <person name="Mikhailova N."/>
            <person name="Huntemann M."/>
            <person name="Pati A."/>
            <person name="Chen A."/>
            <person name="Palaniappan K."/>
            <person name="Land M."/>
            <person name="Rohde M."/>
            <person name="Tindall B.J."/>
            <person name="Detter J.C."/>
            <person name="Goker M."/>
            <person name="Bristow J."/>
            <person name="Eisen J.A."/>
            <person name="Markowitz V."/>
            <person name="Hugenholtz P."/>
            <person name="Woyke T."/>
            <person name="Klenk H.P."/>
            <person name="Kyrpides N.C."/>
        </authorList>
    </citation>
    <scope>NUCLEOTIDE SEQUENCE</scope>
    <source>
        <strain evidence="2">ATCC 700263 / DSM 8902 / Z-7692</strain>
    </source>
</reference>
<name>H9UGV5_SPIAZ</name>
<dbReference type="KEGG" id="sfc:Spiaf_0648"/>
<dbReference type="RefSeq" id="WP_014454745.1">
    <property type="nucleotide sequence ID" value="NC_017098.1"/>
</dbReference>
<dbReference type="eggNOG" id="COG0707">
    <property type="taxonomic scope" value="Bacteria"/>
</dbReference>
<dbReference type="STRING" id="889378.Spiaf_0648"/>
<accession>H9UGV5</accession>
<dbReference type="SUPFAM" id="SSF53756">
    <property type="entry name" value="UDP-Glycosyltransferase/glycogen phosphorylase"/>
    <property type="match status" value="1"/>
</dbReference>
<dbReference type="Gene3D" id="3.40.50.2000">
    <property type="entry name" value="Glycogen Phosphorylase B"/>
    <property type="match status" value="2"/>
</dbReference>
<proteinExistence type="predicted"/>
<keyword evidence="1" id="KW-0808">Transferase</keyword>
<protein>
    <submittedName>
        <fullName evidence="1">Glycosyltransferase family 28</fullName>
    </submittedName>
</protein>
<organism evidence="1 2">
    <name type="scientific">Spirochaeta africana (strain ATCC 700263 / DSM 8902 / Z-7692)</name>
    <dbReference type="NCBI Taxonomy" id="889378"/>
    <lineage>
        <taxon>Bacteria</taxon>
        <taxon>Pseudomonadati</taxon>
        <taxon>Spirochaetota</taxon>
        <taxon>Spirochaetia</taxon>
        <taxon>Spirochaetales</taxon>
        <taxon>Spirochaetaceae</taxon>
        <taxon>Spirochaeta</taxon>
    </lineage>
</organism>
<evidence type="ECO:0000313" key="1">
    <source>
        <dbReference type="EMBL" id="AFG36748.1"/>
    </source>
</evidence>
<dbReference type="AlphaFoldDB" id="H9UGV5"/>
<dbReference type="OrthoDB" id="368996at2"/>
<evidence type="ECO:0000313" key="2">
    <source>
        <dbReference type="Proteomes" id="UP000007383"/>
    </source>
</evidence>